<reference evidence="10" key="1">
    <citation type="submission" date="2014-01" db="EMBL/GenBank/DDBJ databases">
        <title>Actinotalea ferrariae CF5-4.</title>
        <authorList>
            <person name="Chen F."/>
            <person name="Li Y."/>
            <person name="Wang G."/>
        </authorList>
    </citation>
    <scope>NUCLEOTIDE SEQUENCE [LARGE SCALE GENOMIC DNA]</scope>
    <source>
        <strain evidence="10">CF5-4</strain>
    </source>
</reference>
<dbReference type="Proteomes" id="UP000019753">
    <property type="component" value="Unassembled WGS sequence"/>
</dbReference>
<dbReference type="GO" id="GO:0005524">
    <property type="term" value="F:ATP binding"/>
    <property type="evidence" value="ECO:0007669"/>
    <property type="project" value="UniProtKB-UniRule"/>
</dbReference>
<dbReference type="SUPFAM" id="SSF56112">
    <property type="entry name" value="Protein kinase-like (PK-like)"/>
    <property type="match status" value="1"/>
</dbReference>
<dbReference type="PROSITE" id="PS00107">
    <property type="entry name" value="PROTEIN_KINASE_ATP"/>
    <property type="match status" value="1"/>
</dbReference>
<evidence type="ECO:0000256" key="7">
    <source>
        <dbReference type="PROSITE-ProRule" id="PRU10141"/>
    </source>
</evidence>
<dbReference type="CDD" id="cd14014">
    <property type="entry name" value="STKc_PknB_like"/>
    <property type="match status" value="1"/>
</dbReference>
<dbReference type="GO" id="GO:0004674">
    <property type="term" value="F:protein serine/threonine kinase activity"/>
    <property type="evidence" value="ECO:0007669"/>
    <property type="project" value="UniProtKB-KW"/>
</dbReference>
<evidence type="ECO:0000256" key="1">
    <source>
        <dbReference type="ARBA" id="ARBA00012513"/>
    </source>
</evidence>
<sequence length="343" mass="35004">MDVAHGVVLDGRYRIEDVVGQGGMATVYRAHDEVLGRDVAVKLFPPTPDSDEVLRHQAEIRVLSQMNHPGLVALHDAGSAYAGGPLQQTYIVMELVPGPTLADLLATGPLAARHTARIGRQLAEAIATVHAADVVHRDIKPANILLVERASAIREDPDAALTTGPIVKLADFGIARFADGARLTMTGTTLGTATYLSPEQATGAGAGPATDVYALGLVLLECLTGRKAFTGTVAEVAAARLTTDPPIPADVDPGWAALLRGMTAREPSARLTMVEAARQLGALGGGTGEPGTEQAVLLAPAGPAGAPVVDPNRTGAMPAPTGAPLTGAMPTGAMQTGAMPTGA</sequence>
<evidence type="ECO:0000256" key="5">
    <source>
        <dbReference type="ARBA" id="ARBA00022777"/>
    </source>
</evidence>
<dbReference type="InterPro" id="IPR008271">
    <property type="entry name" value="Ser/Thr_kinase_AS"/>
</dbReference>
<evidence type="ECO:0000256" key="8">
    <source>
        <dbReference type="SAM" id="MobiDB-lite"/>
    </source>
</evidence>
<dbReference type="Gene3D" id="1.10.510.10">
    <property type="entry name" value="Transferase(Phosphotransferase) domain 1"/>
    <property type="match status" value="1"/>
</dbReference>
<feature type="non-terminal residue" evidence="10">
    <location>
        <position position="343"/>
    </location>
</feature>
<protein>
    <recommendedName>
        <fullName evidence="1">non-specific serine/threonine protein kinase</fullName>
        <ecNumber evidence="1">2.7.11.1</ecNumber>
    </recommendedName>
</protein>
<dbReference type="Gene3D" id="3.30.200.20">
    <property type="entry name" value="Phosphorylase Kinase, domain 1"/>
    <property type="match status" value="1"/>
</dbReference>
<evidence type="ECO:0000256" key="3">
    <source>
        <dbReference type="ARBA" id="ARBA00022679"/>
    </source>
</evidence>
<keyword evidence="11" id="KW-1185">Reference proteome</keyword>
<organism evidence="10 11">
    <name type="scientific">Actinotalea ferrariae CF5-4</name>
    <dbReference type="NCBI Taxonomy" id="948458"/>
    <lineage>
        <taxon>Bacteria</taxon>
        <taxon>Bacillati</taxon>
        <taxon>Actinomycetota</taxon>
        <taxon>Actinomycetes</taxon>
        <taxon>Micrococcales</taxon>
        <taxon>Cellulomonadaceae</taxon>
        <taxon>Actinotalea</taxon>
    </lineage>
</organism>
<evidence type="ECO:0000256" key="6">
    <source>
        <dbReference type="ARBA" id="ARBA00022840"/>
    </source>
</evidence>
<dbReference type="Pfam" id="PF00069">
    <property type="entry name" value="Pkinase"/>
    <property type="match status" value="1"/>
</dbReference>
<name>A0A021VPB1_9CELL</name>
<feature type="region of interest" description="Disordered" evidence="8">
    <location>
        <begin position="314"/>
        <end position="343"/>
    </location>
</feature>
<dbReference type="PROSITE" id="PS00108">
    <property type="entry name" value="PROTEIN_KINASE_ST"/>
    <property type="match status" value="1"/>
</dbReference>
<evidence type="ECO:0000256" key="2">
    <source>
        <dbReference type="ARBA" id="ARBA00022527"/>
    </source>
</evidence>
<dbReference type="EC" id="2.7.11.1" evidence="1"/>
<evidence type="ECO:0000313" key="10">
    <source>
        <dbReference type="EMBL" id="EYR61870.1"/>
    </source>
</evidence>
<dbReference type="AlphaFoldDB" id="A0A021VPB1"/>
<dbReference type="SMART" id="SM00220">
    <property type="entry name" value="S_TKc"/>
    <property type="match status" value="1"/>
</dbReference>
<feature type="binding site" evidence="7">
    <location>
        <position position="42"/>
    </location>
    <ligand>
        <name>ATP</name>
        <dbReference type="ChEBI" id="CHEBI:30616"/>
    </ligand>
</feature>
<comment type="caution">
    <text evidence="10">The sequence shown here is derived from an EMBL/GenBank/DDBJ whole genome shotgun (WGS) entry which is preliminary data.</text>
</comment>
<dbReference type="InterPro" id="IPR017441">
    <property type="entry name" value="Protein_kinase_ATP_BS"/>
</dbReference>
<dbReference type="PANTHER" id="PTHR43289:SF6">
    <property type="entry name" value="SERINE_THREONINE-PROTEIN KINASE NEKL-3"/>
    <property type="match status" value="1"/>
</dbReference>
<evidence type="ECO:0000256" key="4">
    <source>
        <dbReference type="ARBA" id="ARBA00022741"/>
    </source>
</evidence>
<dbReference type="InterPro" id="IPR000719">
    <property type="entry name" value="Prot_kinase_dom"/>
</dbReference>
<dbReference type="PANTHER" id="PTHR43289">
    <property type="entry name" value="MITOGEN-ACTIVATED PROTEIN KINASE KINASE KINASE 20-RELATED"/>
    <property type="match status" value="1"/>
</dbReference>
<keyword evidence="5" id="KW-0418">Kinase</keyword>
<keyword evidence="6 7" id="KW-0067">ATP-binding</keyword>
<keyword evidence="3" id="KW-0808">Transferase</keyword>
<dbReference type="EMBL" id="AXCW01000440">
    <property type="protein sequence ID" value="EYR61870.1"/>
    <property type="molecule type" value="Genomic_DNA"/>
</dbReference>
<proteinExistence type="predicted"/>
<dbReference type="InterPro" id="IPR011009">
    <property type="entry name" value="Kinase-like_dom_sf"/>
</dbReference>
<dbReference type="PROSITE" id="PS50011">
    <property type="entry name" value="PROTEIN_KINASE_DOM"/>
    <property type="match status" value="1"/>
</dbReference>
<evidence type="ECO:0000313" key="11">
    <source>
        <dbReference type="Proteomes" id="UP000019753"/>
    </source>
</evidence>
<gene>
    <name evidence="10" type="ORF">N866_14835</name>
</gene>
<keyword evidence="2" id="KW-0723">Serine/threonine-protein kinase</keyword>
<feature type="domain" description="Protein kinase" evidence="9">
    <location>
        <begin position="13"/>
        <end position="283"/>
    </location>
</feature>
<keyword evidence="4 7" id="KW-0547">Nucleotide-binding</keyword>
<accession>A0A021VPB1</accession>
<evidence type="ECO:0000259" key="9">
    <source>
        <dbReference type="PROSITE" id="PS50011"/>
    </source>
</evidence>